<protein>
    <submittedName>
        <fullName evidence="1">Uncharacterized protein</fullName>
    </submittedName>
</protein>
<reference evidence="1 2" key="1">
    <citation type="submission" date="2018-08" db="EMBL/GenBank/DDBJ databases">
        <title>A genome reference for cultivated species of the human gut microbiota.</title>
        <authorList>
            <person name="Zou Y."/>
            <person name="Xue W."/>
            <person name="Luo G."/>
        </authorList>
    </citation>
    <scope>NUCLEOTIDE SEQUENCE [LARGE SCALE GENOMIC DNA]</scope>
    <source>
        <strain evidence="1 2">AF36-16BH</strain>
    </source>
</reference>
<dbReference type="AlphaFoldDB" id="A0A415N708"/>
<accession>A0A415N708</accession>
<name>A0A415N708_9BACE</name>
<comment type="caution">
    <text evidence="1">The sequence shown here is derived from an EMBL/GenBank/DDBJ whole genome shotgun (WGS) entry which is preliminary data.</text>
</comment>
<evidence type="ECO:0000313" key="1">
    <source>
        <dbReference type="EMBL" id="RHL91335.1"/>
    </source>
</evidence>
<dbReference type="EMBL" id="QRPE01000018">
    <property type="protein sequence ID" value="RHL91335.1"/>
    <property type="molecule type" value="Genomic_DNA"/>
</dbReference>
<proteinExistence type="predicted"/>
<sequence length="72" mass="8545">MDGGDWRELSVSTILFIDYCLLQKHNLQFSENKFSHINKSHYLCIREKMHIPEILIVKKKMATKYMKAGKNM</sequence>
<gene>
    <name evidence="1" type="ORF">DWZ95_14830</name>
</gene>
<evidence type="ECO:0000313" key="2">
    <source>
        <dbReference type="Proteomes" id="UP000285013"/>
    </source>
</evidence>
<dbReference type="Proteomes" id="UP000285013">
    <property type="component" value="Unassembled WGS sequence"/>
</dbReference>
<organism evidence="1 2">
    <name type="scientific">Bacteroides intestinalis</name>
    <dbReference type="NCBI Taxonomy" id="329854"/>
    <lineage>
        <taxon>Bacteria</taxon>
        <taxon>Pseudomonadati</taxon>
        <taxon>Bacteroidota</taxon>
        <taxon>Bacteroidia</taxon>
        <taxon>Bacteroidales</taxon>
        <taxon>Bacteroidaceae</taxon>
        <taxon>Bacteroides</taxon>
    </lineage>
</organism>